<sequence length="736" mass="81843">MRPLPGDDAFMARSRSTSFADNDATPMVGRSQQPQMTYFIADEKDLESSQSVPPTSSLISKHRDTAKNSMYGVESLESTIGSLAPVQDSGDDQDEEKLKLRRARQNWKNNLKSSTRKSEEDLTDCMSPSFKSSASISRNTSPDYQRRPSQTNISRPYTPLSYNSAAPESLLSSPDSRRNSDAGSYMDDVASQAVVSSGDEERGIGGEMMDSGSAPQLVMPSIKMPSRRPFTERGKNMGRLKVMIAGDSGVGKTSLIKAIVQICEDIVHVDPISNNVQTTQPSRKSLRSKSRSASAELGSTTQITEIYASTRAYPEWWSDLEESKILRRRKSMGDSVLERNMCFVDTPGYGNKNSCMECITPVIEYLESHLRKAISLDNLSEYDMISMLGGNGGSQVDLVLYVIHQDIKPVDIEYLRRLSQLTNIVPLIARSDLISPDDLSLMKEKIISTLHEANIYPFNFIASAQENTPQLTSPYAISTATSKDHENMDASLLMSPDYVSPLVQSELAALVSQIFESSSVSWLRHSAAKKFVQWRKSNAPLQRPQSLYSPLRPASLSSSQVLTAPVGATTSYALARITDHTQREEKIAQVRLANWAADLQRSLQNERDRFEELARNERAVWLTERLGECVQDGTLVPISEARKRDGDYSLTLVKNESSSRKSYKMYDGIDRYDPLGLLQLNAEMKRRGWLAVRLLSGVGLIGGLAFWVVRTWQGTDGEITIWGLGSKEWADLRAAM</sequence>
<feature type="compositionally biased region" description="Polar residues" evidence="2">
    <location>
        <begin position="48"/>
        <end position="59"/>
    </location>
</feature>
<reference evidence="5 6" key="1">
    <citation type="journal article" date="2013" name="BMC Genomics">
        <title>Genomics-driven discovery of the pneumocandin biosynthetic gene cluster in the fungus Glarea lozoyensis.</title>
        <authorList>
            <person name="Chen L."/>
            <person name="Yue Q."/>
            <person name="Zhang X."/>
            <person name="Xiang M."/>
            <person name="Wang C."/>
            <person name="Li S."/>
            <person name="Che Y."/>
            <person name="Ortiz-Lopez F.J."/>
            <person name="Bills G.F."/>
            <person name="Liu X."/>
            <person name="An Z."/>
        </authorList>
    </citation>
    <scope>NUCLEOTIDE SEQUENCE [LARGE SCALE GENOMIC DNA]</scope>
    <source>
        <strain evidence="6">ATCC 20868 / MF5171</strain>
    </source>
</reference>
<feature type="compositionally biased region" description="Polar residues" evidence="2">
    <location>
        <begin position="129"/>
        <end position="174"/>
    </location>
</feature>
<organism evidence="5 6">
    <name type="scientific">Glarea lozoyensis (strain ATCC 20868 / MF5171)</name>
    <dbReference type="NCBI Taxonomy" id="1116229"/>
    <lineage>
        <taxon>Eukaryota</taxon>
        <taxon>Fungi</taxon>
        <taxon>Dikarya</taxon>
        <taxon>Ascomycota</taxon>
        <taxon>Pezizomycotina</taxon>
        <taxon>Leotiomycetes</taxon>
        <taxon>Helotiales</taxon>
        <taxon>Helotiaceae</taxon>
        <taxon>Glarea</taxon>
    </lineage>
</organism>
<dbReference type="OrthoDB" id="4150765at2759"/>
<keyword evidence="1" id="KW-0342">GTP-binding</keyword>
<dbReference type="OMA" id="KPYPPWW"/>
<dbReference type="RefSeq" id="XP_008080743.1">
    <property type="nucleotide sequence ID" value="XM_008082552.1"/>
</dbReference>
<feature type="region of interest" description="Disordered" evidence="2">
    <location>
        <begin position="1"/>
        <end position="66"/>
    </location>
</feature>
<dbReference type="eggNOG" id="KOG2655">
    <property type="taxonomic scope" value="Eukaryota"/>
</dbReference>
<feature type="transmembrane region" description="Helical" evidence="3">
    <location>
        <begin position="688"/>
        <end position="709"/>
    </location>
</feature>
<keyword evidence="1" id="KW-0547">Nucleotide-binding</keyword>
<evidence type="ECO:0000313" key="6">
    <source>
        <dbReference type="Proteomes" id="UP000016922"/>
    </source>
</evidence>
<dbReference type="PROSITE" id="PS51719">
    <property type="entry name" value="G_SEPTIN"/>
    <property type="match status" value="1"/>
</dbReference>
<dbReference type="GO" id="GO:0005525">
    <property type="term" value="F:GTP binding"/>
    <property type="evidence" value="ECO:0007669"/>
    <property type="project" value="UniProtKB-KW"/>
</dbReference>
<accession>S3DL02</accession>
<evidence type="ECO:0000256" key="3">
    <source>
        <dbReference type="SAM" id="Phobius"/>
    </source>
</evidence>
<dbReference type="InterPro" id="IPR030379">
    <property type="entry name" value="G_SEPTIN_dom"/>
</dbReference>
<keyword evidence="3" id="KW-1133">Transmembrane helix</keyword>
<dbReference type="InterPro" id="IPR027417">
    <property type="entry name" value="P-loop_NTPase"/>
</dbReference>
<dbReference type="GeneID" id="19466917"/>
<evidence type="ECO:0000256" key="2">
    <source>
        <dbReference type="SAM" id="MobiDB-lite"/>
    </source>
</evidence>
<dbReference type="SUPFAM" id="SSF52540">
    <property type="entry name" value="P-loop containing nucleoside triphosphate hydrolases"/>
    <property type="match status" value="1"/>
</dbReference>
<name>S3DL02_GLAL2</name>
<dbReference type="Pfam" id="PF00735">
    <property type="entry name" value="Septin"/>
    <property type="match status" value="1"/>
</dbReference>
<keyword evidence="3" id="KW-0472">Membrane</keyword>
<dbReference type="InterPro" id="IPR025662">
    <property type="entry name" value="Sigma_54_int_dom_ATP-bd_1"/>
</dbReference>
<dbReference type="HOGENOM" id="CLU_018628_0_1_1"/>
<proteinExistence type="inferred from homology"/>
<dbReference type="FunFam" id="3.40.50.300:FF:002000">
    <property type="entry name" value="Putative heat shock protein"/>
    <property type="match status" value="1"/>
</dbReference>
<feature type="region of interest" description="Disordered" evidence="2">
    <location>
        <begin position="275"/>
        <end position="297"/>
    </location>
</feature>
<dbReference type="Gene3D" id="3.40.50.300">
    <property type="entry name" value="P-loop containing nucleotide triphosphate hydrolases"/>
    <property type="match status" value="1"/>
</dbReference>
<dbReference type="PROSITE" id="PS00675">
    <property type="entry name" value="SIGMA54_INTERACT_1"/>
    <property type="match status" value="1"/>
</dbReference>
<dbReference type="STRING" id="1116229.S3DL02"/>
<dbReference type="Pfam" id="PF20571">
    <property type="entry name" value="DUF6780"/>
    <property type="match status" value="1"/>
</dbReference>
<keyword evidence="3" id="KW-0812">Transmembrane</keyword>
<comment type="similarity">
    <text evidence="1">Belongs to the TRAFAC class TrmE-Era-EngA-EngB-Septin-like GTPase superfamily. Septin GTPase family.</text>
</comment>
<dbReference type="EMBL" id="KE145359">
    <property type="protein sequence ID" value="EPE32731.1"/>
    <property type="molecule type" value="Genomic_DNA"/>
</dbReference>
<gene>
    <name evidence="5" type="ORF">GLAREA_07865</name>
</gene>
<evidence type="ECO:0000259" key="4">
    <source>
        <dbReference type="PROSITE" id="PS51719"/>
    </source>
</evidence>
<keyword evidence="5" id="KW-0378">Hydrolase</keyword>
<keyword evidence="6" id="KW-1185">Reference proteome</keyword>
<feature type="region of interest" description="Disordered" evidence="2">
    <location>
        <begin position="81"/>
        <end position="219"/>
    </location>
</feature>
<dbReference type="GO" id="GO:0016787">
    <property type="term" value="F:hydrolase activity"/>
    <property type="evidence" value="ECO:0007669"/>
    <property type="project" value="UniProtKB-KW"/>
</dbReference>
<dbReference type="Proteomes" id="UP000016922">
    <property type="component" value="Unassembled WGS sequence"/>
</dbReference>
<evidence type="ECO:0000256" key="1">
    <source>
        <dbReference type="RuleBase" id="RU004560"/>
    </source>
</evidence>
<dbReference type="KEGG" id="glz:GLAREA_07865"/>
<protein>
    <submittedName>
        <fullName evidence="5">p-loop containing nucleoside triphosphate hydrolase</fullName>
    </submittedName>
</protein>
<dbReference type="InterPro" id="IPR046707">
    <property type="entry name" value="DUF6780"/>
</dbReference>
<dbReference type="PANTHER" id="PTHR18884">
    <property type="entry name" value="SEPTIN"/>
    <property type="match status" value="1"/>
</dbReference>
<evidence type="ECO:0000313" key="5">
    <source>
        <dbReference type="EMBL" id="EPE32731.1"/>
    </source>
</evidence>
<feature type="domain" description="Septin-type G" evidence="4">
    <location>
        <begin position="236"/>
        <end position="541"/>
    </location>
</feature>
<dbReference type="AlphaFoldDB" id="S3DL02"/>